<feature type="transmembrane region" description="Helical" evidence="1">
    <location>
        <begin position="12"/>
        <end position="30"/>
    </location>
</feature>
<proteinExistence type="predicted"/>
<evidence type="ECO:0000313" key="2">
    <source>
        <dbReference type="EMBL" id="TYZ10086.1"/>
    </source>
</evidence>
<keyword evidence="1" id="KW-0812">Transmembrane</keyword>
<dbReference type="RefSeq" id="WP_149070762.1">
    <property type="nucleotide sequence ID" value="NZ_VTHL01000008.1"/>
</dbReference>
<name>A0A5D6V3F8_9BACT</name>
<organism evidence="2 3">
    <name type="scientific">Hymenobacter lutimineralis</name>
    <dbReference type="NCBI Taxonomy" id="2606448"/>
    <lineage>
        <taxon>Bacteria</taxon>
        <taxon>Pseudomonadati</taxon>
        <taxon>Bacteroidota</taxon>
        <taxon>Cytophagia</taxon>
        <taxon>Cytophagales</taxon>
        <taxon>Hymenobacteraceae</taxon>
        <taxon>Hymenobacter</taxon>
    </lineage>
</organism>
<keyword evidence="1" id="KW-0472">Membrane</keyword>
<dbReference type="AlphaFoldDB" id="A0A5D6V3F8"/>
<feature type="transmembrane region" description="Helical" evidence="1">
    <location>
        <begin position="277"/>
        <end position="295"/>
    </location>
</feature>
<reference evidence="2 3" key="1">
    <citation type="submission" date="2019-08" db="EMBL/GenBank/DDBJ databases">
        <authorList>
            <person name="Seo M.-J."/>
        </authorList>
    </citation>
    <scope>NUCLEOTIDE SEQUENCE [LARGE SCALE GENOMIC DNA]</scope>
    <source>
        <strain evidence="2 3">KIGAM108</strain>
    </source>
</reference>
<dbReference type="Proteomes" id="UP000322791">
    <property type="component" value="Unassembled WGS sequence"/>
</dbReference>
<protein>
    <recommendedName>
        <fullName evidence="4">DUF3592 domain-containing protein</fullName>
    </recommendedName>
</protein>
<comment type="caution">
    <text evidence="2">The sequence shown here is derived from an EMBL/GenBank/DDBJ whole genome shotgun (WGS) entry which is preliminary data.</text>
</comment>
<evidence type="ECO:0008006" key="4">
    <source>
        <dbReference type="Google" id="ProtNLM"/>
    </source>
</evidence>
<evidence type="ECO:0000256" key="1">
    <source>
        <dbReference type="SAM" id="Phobius"/>
    </source>
</evidence>
<accession>A0A5D6V3F8</accession>
<feature type="transmembrane region" description="Helical" evidence="1">
    <location>
        <begin position="118"/>
        <end position="137"/>
    </location>
</feature>
<dbReference type="EMBL" id="VTHL01000008">
    <property type="protein sequence ID" value="TYZ10086.1"/>
    <property type="molecule type" value="Genomic_DNA"/>
</dbReference>
<sequence length="307" mass="35002">MDNAEQEWPGKLKAALFSILLVVGAFYVYGQENEKFLLNTAPVKLGTIKELKIDRRGKGRPRYYVFLRLLPFINTDSLVEVKVDWLQFQRLRASDTLAVHYSLQSQKASISPQPAPFIGHWLLAGGLFFAGSLLPGRWKERLLPRLNPWLWRSAVFLLGGCMLGVGLKGCAEWAGLYSHLQPYHTGYHLPGRVLAASPTDSFPAALVAFHPVEDTSGATAYTRWMPLPSFYHSMFQEALKLNWKPPVEVWYPTYHKEKARLLVEIKPDDADTLQMEYFFMFAGGFILLIVQINPLEKLWKQRANSMD</sequence>
<keyword evidence="3" id="KW-1185">Reference proteome</keyword>
<gene>
    <name evidence="2" type="ORF">FY528_09475</name>
</gene>
<keyword evidence="1" id="KW-1133">Transmembrane helix</keyword>
<feature type="transmembrane region" description="Helical" evidence="1">
    <location>
        <begin position="149"/>
        <end position="167"/>
    </location>
</feature>
<evidence type="ECO:0000313" key="3">
    <source>
        <dbReference type="Proteomes" id="UP000322791"/>
    </source>
</evidence>